<reference evidence="1" key="1">
    <citation type="submission" date="2015-12" db="EMBL/GenBank/DDBJ databases">
        <title>Gene expression during late stages of embryo sac development: a critical building block for successful pollen-pistil interactions.</title>
        <authorList>
            <person name="Liu Y."/>
            <person name="Joly V."/>
            <person name="Sabar M."/>
            <person name="Matton D.P."/>
        </authorList>
    </citation>
    <scope>NUCLEOTIDE SEQUENCE</scope>
</reference>
<proteinExistence type="predicted"/>
<protein>
    <submittedName>
        <fullName evidence="1">Putative ovule protein</fullName>
    </submittedName>
</protein>
<name>A0A0V0GYT0_SOLCH</name>
<feature type="non-terminal residue" evidence="1">
    <location>
        <position position="1"/>
    </location>
</feature>
<dbReference type="AlphaFoldDB" id="A0A0V0GYT0"/>
<evidence type="ECO:0000313" key="1">
    <source>
        <dbReference type="EMBL" id="JAP12951.1"/>
    </source>
</evidence>
<dbReference type="EMBL" id="GEDG01028787">
    <property type="protein sequence ID" value="JAP12951.1"/>
    <property type="molecule type" value="Transcribed_RNA"/>
</dbReference>
<sequence length="67" mass="7525">YICDSRILFQVETNSSFILSGPLFSGTCLLNSWGDEGNDIDLCELICSLEKAKQLECRSDISSWSSW</sequence>
<accession>A0A0V0GYT0</accession>
<organism evidence="1">
    <name type="scientific">Solanum chacoense</name>
    <name type="common">Chaco potato</name>
    <dbReference type="NCBI Taxonomy" id="4108"/>
    <lineage>
        <taxon>Eukaryota</taxon>
        <taxon>Viridiplantae</taxon>
        <taxon>Streptophyta</taxon>
        <taxon>Embryophyta</taxon>
        <taxon>Tracheophyta</taxon>
        <taxon>Spermatophyta</taxon>
        <taxon>Magnoliopsida</taxon>
        <taxon>eudicotyledons</taxon>
        <taxon>Gunneridae</taxon>
        <taxon>Pentapetalae</taxon>
        <taxon>asterids</taxon>
        <taxon>lamiids</taxon>
        <taxon>Solanales</taxon>
        <taxon>Solanaceae</taxon>
        <taxon>Solanoideae</taxon>
        <taxon>Solaneae</taxon>
        <taxon>Solanum</taxon>
    </lineage>
</organism>